<dbReference type="RefSeq" id="WP_167190571.1">
    <property type="nucleotide sequence ID" value="NZ_JAASQL010000006.1"/>
</dbReference>
<evidence type="ECO:0000313" key="6">
    <source>
        <dbReference type="Proteomes" id="UP000745859"/>
    </source>
</evidence>
<dbReference type="InterPro" id="IPR051782">
    <property type="entry name" value="ABC_Transporter_VariousFunc"/>
</dbReference>
<keyword evidence="2" id="KW-0547">Nucleotide-binding</keyword>
<evidence type="ECO:0000313" key="5">
    <source>
        <dbReference type="EMBL" id="NIJ46444.1"/>
    </source>
</evidence>
<dbReference type="PANTHER" id="PTHR42939">
    <property type="entry name" value="ABC TRANSPORTER ATP-BINDING PROTEIN ALBC-RELATED"/>
    <property type="match status" value="1"/>
</dbReference>
<keyword evidence="3 5" id="KW-0067">ATP-binding</keyword>
<feature type="domain" description="ABC transporter" evidence="4">
    <location>
        <begin position="6"/>
        <end position="233"/>
    </location>
</feature>
<gene>
    <name evidence="5" type="ORF">FHR24_002931</name>
</gene>
<dbReference type="InterPro" id="IPR027417">
    <property type="entry name" value="P-loop_NTPase"/>
</dbReference>
<dbReference type="Pfam" id="PF13732">
    <property type="entry name" value="DrrA1-3_C"/>
    <property type="match status" value="1"/>
</dbReference>
<keyword evidence="1" id="KW-0813">Transport</keyword>
<dbReference type="EMBL" id="JAASQL010000006">
    <property type="protein sequence ID" value="NIJ46444.1"/>
    <property type="molecule type" value="Genomic_DNA"/>
</dbReference>
<organism evidence="5 6">
    <name type="scientific">Wenyingzhuangia heitensis</name>
    <dbReference type="NCBI Taxonomy" id="1487859"/>
    <lineage>
        <taxon>Bacteria</taxon>
        <taxon>Pseudomonadati</taxon>
        <taxon>Bacteroidota</taxon>
        <taxon>Flavobacteriia</taxon>
        <taxon>Flavobacteriales</taxon>
        <taxon>Flavobacteriaceae</taxon>
        <taxon>Wenyingzhuangia</taxon>
    </lineage>
</organism>
<dbReference type="Proteomes" id="UP000745859">
    <property type="component" value="Unassembled WGS sequence"/>
</dbReference>
<dbReference type="InterPro" id="IPR017871">
    <property type="entry name" value="ABC_transporter-like_CS"/>
</dbReference>
<dbReference type="SUPFAM" id="SSF52540">
    <property type="entry name" value="P-loop containing nucleoside triphosphate hydrolases"/>
    <property type="match status" value="1"/>
</dbReference>
<protein>
    <submittedName>
        <fullName evidence="5">ABC-2 type transport system ATP-binding protein</fullName>
    </submittedName>
</protein>
<name>A0ABX0UC89_9FLAO</name>
<dbReference type="SMART" id="SM00382">
    <property type="entry name" value="AAA"/>
    <property type="match status" value="1"/>
</dbReference>
<proteinExistence type="predicted"/>
<dbReference type="InterPro" id="IPR003439">
    <property type="entry name" value="ABC_transporter-like_ATP-bd"/>
</dbReference>
<reference evidence="5 6" key="1">
    <citation type="submission" date="2020-03" db="EMBL/GenBank/DDBJ databases">
        <title>Genomic Encyclopedia of Type Strains, Phase IV (KMG-IV): sequencing the most valuable type-strain genomes for metagenomic binning, comparative biology and taxonomic classification.</title>
        <authorList>
            <person name="Goeker M."/>
        </authorList>
    </citation>
    <scope>NUCLEOTIDE SEQUENCE [LARGE SCALE GENOMIC DNA]</scope>
    <source>
        <strain evidence="5 6">DSM 101599</strain>
    </source>
</reference>
<keyword evidence="6" id="KW-1185">Reference proteome</keyword>
<comment type="caution">
    <text evidence="5">The sequence shown here is derived from an EMBL/GenBank/DDBJ whole genome shotgun (WGS) entry which is preliminary data.</text>
</comment>
<evidence type="ECO:0000256" key="3">
    <source>
        <dbReference type="ARBA" id="ARBA00022840"/>
    </source>
</evidence>
<dbReference type="PROSITE" id="PS50893">
    <property type="entry name" value="ABC_TRANSPORTER_2"/>
    <property type="match status" value="1"/>
</dbReference>
<dbReference type="InterPro" id="IPR025302">
    <property type="entry name" value="DrrA1/2-like_C"/>
</dbReference>
<dbReference type="GO" id="GO:0005524">
    <property type="term" value="F:ATP binding"/>
    <property type="evidence" value="ECO:0007669"/>
    <property type="project" value="UniProtKB-KW"/>
</dbReference>
<evidence type="ECO:0000256" key="1">
    <source>
        <dbReference type="ARBA" id="ARBA00022448"/>
    </source>
</evidence>
<dbReference type="Gene3D" id="3.40.50.300">
    <property type="entry name" value="P-loop containing nucleotide triphosphate hydrolases"/>
    <property type="match status" value="1"/>
</dbReference>
<evidence type="ECO:0000259" key="4">
    <source>
        <dbReference type="PROSITE" id="PS50893"/>
    </source>
</evidence>
<dbReference type="PROSITE" id="PS00211">
    <property type="entry name" value="ABC_TRANSPORTER_1"/>
    <property type="match status" value="1"/>
</dbReference>
<sequence>MQEIILDIQNLHKSYGSKMALKGVSLQINKGTIYGLIGQNGAGKTTLIRILNQIIEADRGNVFFNGKPLTARDIKTLGYLPEERGLYKNMTIEEQALYFGQLKGMTKMEAKNQLNYWLDRFDITTWKNKKIQDLSKGMAQKVQFIITVLNQPNLLILDEPFSGFDPLNAQLIADEIKNLAQQGTTVIFSSHRMESVADMCDALSLIHNGEIILQGSISEIQKKYAKEIYEIHLVNTHKEQLATFLNNNAYSTLIVEDNKQELKLEVTKVTTERNLLQDILKLGELKLYKQYIPSLQEIFIKTIENA</sequence>
<dbReference type="InterPro" id="IPR003593">
    <property type="entry name" value="AAA+_ATPase"/>
</dbReference>
<evidence type="ECO:0000256" key="2">
    <source>
        <dbReference type="ARBA" id="ARBA00022741"/>
    </source>
</evidence>
<dbReference type="Pfam" id="PF00005">
    <property type="entry name" value="ABC_tran"/>
    <property type="match status" value="1"/>
</dbReference>
<dbReference type="PANTHER" id="PTHR42939:SF1">
    <property type="entry name" value="ABC TRANSPORTER ATP-BINDING PROTEIN ALBC-RELATED"/>
    <property type="match status" value="1"/>
</dbReference>
<accession>A0ABX0UC89</accession>